<dbReference type="AlphaFoldDB" id="A0A0E0DGQ1"/>
<dbReference type="EnsemblPlants" id="OMERI04G17080.2">
    <property type="protein sequence ID" value="OMERI04G17080.2"/>
    <property type="gene ID" value="OMERI04G17080"/>
</dbReference>
<sequence>MGKRWLPLEANPEVMNQFMWGLGVPAEAGFCDVYGLDDEMLAMVPQPVLAVILLYPQDRKKESVASPSSTVESKKLSKNVYFTKQTIGNACGTVGIIHAIGNALSRIKLVEGSYFDRFYKQTADMDPAQRAAFLEEDEEMEKAHSVAVSAGDTEAKDGVIEHYVCFSCVDDEIFEFDGGNSQAISHGPSSPDSLLQDAAKVIKARIAQYPESLNFNVMALSKQ</sequence>
<dbReference type="Proteomes" id="UP000008021">
    <property type="component" value="Chromosome 4"/>
</dbReference>
<evidence type="ECO:0000256" key="5">
    <source>
        <dbReference type="ARBA" id="ARBA00022807"/>
    </source>
</evidence>
<keyword evidence="2 6" id="KW-0645">Protease</keyword>
<feature type="site" description="Important for enzyme activity" evidence="6">
    <location>
        <position position="177"/>
    </location>
</feature>
<evidence type="ECO:0000313" key="9">
    <source>
        <dbReference type="EnsemblPlants" id="OMERI04G17080.2"/>
    </source>
</evidence>
<evidence type="ECO:0000313" key="10">
    <source>
        <dbReference type="Proteomes" id="UP000008021"/>
    </source>
</evidence>
<dbReference type="GO" id="GO:0004843">
    <property type="term" value="F:cysteine-type deubiquitinase activity"/>
    <property type="evidence" value="ECO:0007669"/>
    <property type="project" value="UniProtKB-UniRule"/>
</dbReference>
<dbReference type="EC" id="3.4.19.12" evidence="7"/>
<reference evidence="9" key="1">
    <citation type="submission" date="2015-04" db="UniProtKB">
        <authorList>
            <consortium name="EnsemblPlants"/>
        </authorList>
    </citation>
    <scope>IDENTIFICATION</scope>
</reference>
<dbReference type="PANTHER" id="PTHR10589">
    <property type="entry name" value="UBIQUITIN CARBOXYL-TERMINAL HYDROLASE"/>
    <property type="match status" value="1"/>
</dbReference>
<organism evidence="9">
    <name type="scientific">Oryza meridionalis</name>
    <dbReference type="NCBI Taxonomy" id="40149"/>
    <lineage>
        <taxon>Eukaryota</taxon>
        <taxon>Viridiplantae</taxon>
        <taxon>Streptophyta</taxon>
        <taxon>Embryophyta</taxon>
        <taxon>Tracheophyta</taxon>
        <taxon>Spermatophyta</taxon>
        <taxon>Magnoliopsida</taxon>
        <taxon>Liliopsida</taxon>
        <taxon>Poales</taxon>
        <taxon>Poaceae</taxon>
        <taxon>BOP clade</taxon>
        <taxon>Oryzoideae</taxon>
        <taxon>Oryzeae</taxon>
        <taxon>Oryzinae</taxon>
        <taxon>Oryza</taxon>
    </lineage>
</organism>
<dbReference type="GO" id="GO:0016579">
    <property type="term" value="P:protein deubiquitination"/>
    <property type="evidence" value="ECO:0007669"/>
    <property type="project" value="TreeGrafter"/>
</dbReference>
<dbReference type="InterPro" id="IPR038765">
    <property type="entry name" value="Papain-like_cys_pep_sf"/>
</dbReference>
<dbReference type="eggNOG" id="KOG1415">
    <property type="taxonomic scope" value="Eukaryota"/>
</dbReference>
<proteinExistence type="inferred from homology"/>
<dbReference type="SUPFAM" id="SSF54001">
    <property type="entry name" value="Cysteine proteinases"/>
    <property type="match status" value="1"/>
</dbReference>
<dbReference type="PANTHER" id="PTHR10589:SF43">
    <property type="entry name" value="UBIQUITIN CARBOXYL-TERMINAL HYDROLASE"/>
    <property type="match status" value="1"/>
</dbReference>
<dbReference type="CDD" id="cd09616">
    <property type="entry name" value="Peptidase_C12_UCH_L1_L3"/>
    <property type="match status" value="1"/>
</dbReference>
<keyword evidence="10" id="KW-1185">Reference proteome</keyword>
<evidence type="ECO:0000256" key="3">
    <source>
        <dbReference type="ARBA" id="ARBA00022786"/>
    </source>
</evidence>
<dbReference type="GO" id="GO:0005737">
    <property type="term" value="C:cytoplasm"/>
    <property type="evidence" value="ECO:0007669"/>
    <property type="project" value="TreeGrafter"/>
</dbReference>
<name>A0A0E0DGQ1_9ORYZ</name>
<dbReference type="InterPro" id="IPR036959">
    <property type="entry name" value="Peptidase_C12_UCH_sf"/>
</dbReference>
<dbReference type="FunFam" id="3.40.532.10:FF:000007">
    <property type="entry name" value="Ubiquitin carboxyl-terminal hydrolase"/>
    <property type="match status" value="1"/>
</dbReference>
<dbReference type="PRINTS" id="PR00707">
    <property type="entry name" value="UBCTHYDRLASE"/>
</dbReference>
<dbReference type="GO" id="GO:0006511">
    <property type="term" value="P:ubiquitin-dependent protein catabolic process"/>
    <property type="evidence" value="ECO:0007669"/>
    <property type="project" value="UniProtKB-UniRule"/>
</dbReference>
<accession>A0A0E0DGQ1</accession>
<feature type="active site" description="Nucleophile" evidence="6">
    <location>
        <position position="91"/>
    </location>
</feature>
<evidence type="ECO:0000259" key="8">
    <source>
        <dbReference type="PROSITE" id="PS52048"/>
    </source>
</evidence>
<evidence type="ECO:0000256" key="6">
    <source>
        <dbReference type="PROSITE-ProRule" id="PRU01393"/>
    </source>
</evidence>
<evidence type="ECO:0000256" key="7">
    <source>
        <dbReference type="RuleBase" id="RU361215"/>
    </source>
</evidence>
<dbReference type="InterPro" id="IPR001578">
    <property type="entry name" value="Peptidase_C12_UCH"/>
</dbReference>
<dbReference type="Gene3D" id="3.40.532.10">
    <property type="entry name" value="Peptidase C12, ubiquitin carboxyl-terminal hydrolase"/>
    <property type="match status" value="1"/>
</dbReference>
<comment type="similarity">
    <text evidence="6 7">Belongs to the peptidase C12 family.</text>
</comment>
<evidence type="ECO:0000256" key="4">
    <source>
        <dbReference type="ARBA" id="ARBA00022801"/>
    </source>
</evidence>
<keyword evidence="3 6" id="KW-0833">Ubl conjugation pathway</keyword>
<dbReference type="Pfam" id="PF01088">
    <property type="entry name" value="Peptidase_C12"/>
    <property type="match status" value="1"/>
</dbReference>
<dbReference type="Gramene" id="OMERI04G17080.2">
    <property type="protein sequence ID" value="OMERI04G17080.2"/>
    <property type="gene ID" value="OMERI04G17080"/>
</dbReference>
<feature type="active site" description="Proton donor" evidence="6">
    <location>
        <position position="162"/>
    </location>
</feature>
<reference evidence="9" key="2">
    <citation type="submission" date="2018-05" db="EMBL/GenBank/DDBJ databases">
        <title>OmerRS3 (Oryza meridionalis Reference Sequence Version 3).</title>
        <authorList>
            <person name="Zhang J."/>
            <person name="Kudrna D."/>
            <person name="Lee S."/>
            <person name="Talag J."/>
            <person name="Welchert J."/>
            <person name="Wing R.A."/>
        </authorList>
    </citation>
    <scope>NUCLEOTIDE SEQUENCE [LARGE SCALE GENOMIC DNA]</scope>
    <source>
        <strain evidence="9">cv. OR44</strain>
    </source>
</reference>
<evidence type="ECO:0000256" key="1">
    <source>
        <dbReference type="ARBA" id="ARBA00000707"/>
    </source>
</evidence>
<protein>
    <recommendedName>
        <fullName evidence="7">Ubiquitin carboxyl-terminal hydrolase</fullName>
        <ecNumber evidence="7">3.4.19.12</ecNumber>
    </recommendedName>
</protein>
<keyword evidence="5 6" id="KW-0788">Thiol protease</keyword>
<keyword evidence="4 6" id="KW-0378">Hydrolase</keyword>
<dbReference type="PROSITE" id="PS52048">
    <property type="entry name" value="UCH_DOMAIN"/>
    <property type="match status" value="1"/>
</dbReference>
<feature type="site" description="Transition state stabilizer" evidence="6">
    <location>
        <position position="85"/>
    </location>
</feature>
<feature type="domain" description="UCH catalytic" evidence="8">
    <location>
        <begin position="4"/>
        <end position="222"/>
    </location>
</feature>
<comment type="catalytic activity">
    <reaction evidence="1 6 7">
        <text>Thiol-dependent hydrolysis of ester, thioester, amide, peptide and isopeptide bonds formed by the C-terminal Gly of ubiquitin (a 76-residue protein attached to proteins as an intracellular targeting signal).</text>
        <dbReference type="EC" id="3.4.19.12"/>
    </reaction>
</comment>
<evidence type="ECO:0000256" key="2">
    <source>
        <dbReference type="ARBA" id="ARBA00022670"/>
    </source>
</evidence>